<evidence type="ECO:0000313" key="15">
    <source>
        <dbReference type="Proteomes" id="UP000198795"/>
    </source>
</evidence>
<evidence type="ECO:0000313" key="14">
    <source>
        <dbReference type="EMBL" id="SDO67328.1"/>
    </source>
</evidence>
<proteinExistence type="inferred from homology"/>
<keyword evidence="15" id="KW-1185">Reference proteome</keyword>
<keyword evidence="4" id="KW-0575">Peroxidase</keyword>
<gene>
    <name evidence="14" type="ORF">SAMN04488061_1361</name>
</gene>
<evidence type="ECO:0000256" key="3">
    <source>
        <dbReference type="ARBA" id="ARBA00013017"/>
    </source>
</evidence>
<dbReference type="InterPro" id="IPR036249">
    <property type="entry name" value="Thioredoxin-like_sf"/>
</dbReference>
<evidence type="ECO:0000256" key="6">
    <source>
        <dbReference type="ARBA" id="ARBA00023002"/>
    </source>
</evidence>
<evidence type="ECO:0000256" key="1">
    <source>
        <dbReference type="ARBA" id="ARBA00003330"/>
    </source>
</evidence>
<dbReference type="Gene3D" id="3.40.30.10">
    <property type="entry name" value="Glutaredoxin"/>
    <property type="match status" value="1"/>
</dbReference>
<dbReference type="NCBIfam" id="NF006960">
    <property type="entry name" value="PRK09437.1"/>
    <property type="match status" value="1"/>
</dbReference>
<comment type="subunit">
    <text evidence="2">Monomer.</text>
</comment>
<evidence type="ECO:0000256" key="8">
    <source>
        <dbReference type="ARBA" id="ARBA00023284"/>
    </source>
</evidence>
<sequence length="155" mass="17141">MAQEGDRAPDFELSDSDGNTVTLSDLKGQQVVLYFYPKDDTPGCTTEALDFTALSEKFANTGTIVLGISPDSPSSHCKFRDKHGLTVRLISDPEQTAANAYGIWVEKNMYGRKFMGIERSTFLINKNGKIARIWRKVKVKEHAAEVLAAAQELAQ</sequence>
<dbReference type="RefSeq" id="WP_090227599.1">
    <property type="nucleotide sequence ID" value="NZ_FNJC01000002.1"/>
</dbReference>
<organism evidence="14 15">
    <name type="scientific">Filomicrobium insigne</name>
    <dbReference type="NCBI Taxonomy" id="418854"/>
    <lineage>
        <taxon>Bacteria</taxon>
        <taxon>Pseudomonadati</taxon>
        <taxon>Pseudomonadota</taxon>
        <taxon>Alphaproteobacteria</taxon>
        <taxon>Hyphomicrobiales</taxon>
        <taxon>Hyphomicrobiaceae</taxon>
        <taxon>Filomicrobium</taxon>
    </lineage>
</organism>
<dbReference type="InterPro" id="IPR000866">
    <property type="entry name" value="AhpC/TSA"/>
</dbReference>
<keyword evidence="7" id="KW-1015">Disulfide bond</keyword>
<evidence type="ECO:0000256" key="5">
    <source>
        <dbReference type="ARBA" id="ARBA00022862"/>
    </source>
</evidence>
<dbReference type="Proteomes" id="UP000198795">
    <property type="component" value="Unassembled WGS sequence"/>
</dbReference>
<comment type="catalytic activity">
    <reaction evidence="12">
        <text>a hydroperoxide + [thioredoxin]-dithiol = an alcohol + [thioredoxin]-disulfide + H2O</text>
        <dbReference type="Rhea" id="RHEA:62620"/>
        <dbReference type="Rhea" id="RHEA-COMP:10698"/>
        <dbReference type="Rhea" id="RHEA-COMP:10700"/>
        <dbReference type="ChEBI" id="CHEBI:15377"/>
        <dbReference type="ChEBI" id="CHEBI:29950"/>
        <dbReference type="ChEBI" id="CHEBI:30879"/>
        <dbReference type="ChEBI" id="CHEBI:35924"/>
        <dbReference type="ChEBI" id="CHEBI:50058"/>
        <dbReference type="EC" id="1.11.1.24"/>
    </reaction>
</comment>
<evidence type="ECO:0000256" key="2">
    <source>
        <dbReference type="ARBA" id="ARBA00011245"/>
    </source>
</evidence>
<dbReference type="PIRSF" id="PIRSF000239">
    <property type="entry name" value="AHPC"/>
    <property type="match status" value="1"/>
</dbReference>
<keyword evidence="6" id="KW-0560">Oxidoreductase</keyword>
<dbReference type="InterPro" id="IPR013766">
    <property type="entry name" value="Thioredoxin_domain"/>
</dbReference>
<evidence type="ECO:0000256" key="11">
    <source>
        <dbReference type="ARBA" id="ARBA00042639"/>
    </source>
</evidence>
<dbReference type="InterPro" id="IPR024706">
    <property type="entry name" value="Peroxiredoxin_AhpC-typ"/>
</dbReference>
<evidence type="ECO:0000256" key="12">
    <source>
        <dbReference type="ARBA" id="ARBA00049091"/>
    </source>
</evidence>
<name>A0A1H0LGH9_9HYPH</name>
<dbReference type="InterPro" id="IPR050924">
    <property type="entry name" value="Peroxiredoxin_BCP/PrxQ"/>
</dbReference>
<comment type="function">
    <text evidence="1">Thiol-specific peroxidase that catalyzes the reduction of hydrogen peroxide and organic hydroperoxides to water and alcohols, respectively. Plays a role in cell protection against oxidative stress by detoxifying peroxides and as sensor of hydrogen peroxide-mediated signaling events.</text>
</comment>
<accession>A0A1H0LGH9</accession>
<reference evidence="14 15" key="1">
    <citation type="submission" date="2016-10" db="EMBL/GenBank/DDBJ databases">
        <authorList>
            <person name="Varghese N."/>
            <person name="Submissions S."/>
        </authorList>
    </citation>
    <scope>NUCLEOTIDE SEQUENCE [LARGE SCALE GENOMIC DNA]</scope>
    <source>
        <strain evidence="14 15">CGMCC 1.6497</strain>
    </source>
</reference>
<feature type="domain" description="Thioredoxin" evidence="13">
    <location>
        <begin position="2"/>
        <end position="155"/>
    </location>
</feature>
<keyword evidence="5" id="KW-0049">Antioxidant</keyword>
<dbReference type="PANTHER" id="PTHR42801">
    <property type="entry name" value="THIOREDOXIN-DEPENDENT PEROXIDE REDUCTASE"/>
    <property type="match status" value="1"/>
</dbReference>
<dbReference type="SUPFAM" id="SSF52833">
    <property type="entry name" value="Thioredoxin-like"/>
    <property type="match status" value="1"/>
</dbReference>
<dbReference type="Pfam" id="PF00578">
    <property type="entry name" value="AhpC-TSA"/>
    <property type="match status" value="1"/>
</dbReference>
<dbReference type="EMBL" id="FNJC01000002">
    <property type="protein sequence ID" value="SDO67328.1"/>
    <property type="molecule type" value="Genomic_DNA"/>
</dbReference>
<comment type="caution">
    <text evidence="14">The sequence shown here is derived from an EMBL/GenBank/DDBJ whole genome shotgun (WGS) entry which is preliminary data.</text>
</comment>
<evidence type="ECO:0000259" key="13">
    <source>
        <dbReference type="PROSITE" id="PS51352"/>
    </source>
</evidence>
<protein>
    <recommendedName>
        <fullName evidence="3">thioredoxin-dependent peroxiredoxin</fullName>
        <ecNumber evidence="3">1.11.1.24</ecNumber>
    </recommendedName>
    <alternativeName>
        <fullName evidence="9">Thioredoxin peroxidase</fullName>
    </alternativeName>
    <alternativeName>
        <fullName evidence="11">Thioredoxin-dependent peroxiredoxin Bcp</fullName>
    </alternativeName>
</protein>
<evidence type="ECO:0000256" key="9">
    <source>
        <dbReference type="ARBA" id="ARBA00032824"/>
    </source>
</evidence>
<comment type="similarity">
    <text evidence="10">Belongs to the peroxiredoxin family. BCP/PrxQ subfamily.</text>
</comment>
<keyword evidence="8" id="KW-0676">Redox-active center</keyword>
<evidence type="ECO:0000256" key="4">
    <source>
        <dbReference type="ARBA" id="ARBA00022559"/>
    </source>
</evidence>
<dbReference type="CDD" id="cd03017">
    <property type="entry name" value="PRX_BCP"/>
    <property type="match status" value="1"/>
</dbReference>
<evidence type="ECO:0000256" key="10">
    <source>
        <dbReference type="ARBA" id="ARBA00038489"/>
    </source>
</evidence>
<dbReference type="PROSITE" id="PS51352">
    <property type="entry name" value="THIOREDOXIN_2"/>
    <property type="match status" value="1"/>
</dbReference>
<dbReference type="PANTHER" id="PTHR42801:SF4">
    <property type="entry name" value="AHPC_TSA FAMILY PROTEIN"/>
    <property type="match status" value="1"/>
</dbReference>
<evidence type="ECO:0000256" key="7">
    <source>
        <dbReference type="ARBA" id="ARBA00023157"/>
    </source>
</evidence>
<dbReference type="EC" id="1.11.1.24" evidence="3"/>